<feature type="transmembrane region" description="Helical" evidence="10">
    <location>
        <begin position="6"/>
        <end position="26"/>
    </location>
</feature>
<proteinExistence type="predicted"/>
<name>A0ABQ2FQW8_9DEIO</name>
<dbReference type="InterPro" id="IPR002550">
    <property type="entry name" value="CNNM"/>
</dbReference>
<dbReference type="Gene3D" id="3.30.465.10">
    <property type="match status" value="1"/>
</dbReference>
<dbReference type="Gene3D" id="3.10.580.10">
    <property type="entry name" value="CBS-domain"/>
    <property type="match status" value="1"/>
</dbReference>
<evidence type="ECO:0000259" key="12">
    <source>
        <dbReference type="PROSITE" id="PS51846"/>
    </source>
</evidence>
<dbReference type="InterPro" id="IPR000644">
    <property type="entry name" value="CBS_dom"/>
</dbReference>
<evidence type="ECO:0000259" key="11">
    <source>
        <dbReference type="PROSITE" id="PS51371"/>
    </source>
</evidence>
<keyword evidence="5 9" id="KW-1133">Transmembrane helix</keyword>
<feature type="transmembrane region" description="Helical" evidence="10">
    <location>
        <begin position="92"/>
        <end position="116"/>
    </location>
</feature>
<reference evidence="14" key="1">
    <citation type="journal article" date="2019" name="Int. J. Syst. Evol. Microbiol.">
        <title>The Global Catalogue of Microorganisms (GCM) 10K type strain sequencing project: providing services to taxonomists for standard genome sequencing and annotation.</title>
        <authorList>
            <consortium name="The Broad Institute Genomics Platform"/>
            <consortium name="The Broad Institute Genome Sequencing Center for Infectious Disease"/>
            <person name="Wu L."/>
            <person name="Ma J."/>
        </authorList>
    </citation>
    <scope>NUCLEOTIDE SEQUENCE [LARGE SCALE GENOMIC DNA]</scope>
    <source>
        <strain evidence="14">JCM 19173</strain>
    </source>
</reference>
<evidence type="ECO:0000256" key="7">
    <source>
        <dbReference type="ARBA" id="ARBA00023136"/>
    </source>
</evidence>
<gene>
    <name evidence="13" type="ORF">GCM10010844_40880</name>
</gene>
<accession>A0ABQ2FQW8</accession>
<dbReference type="InterPro" id="IPR005170">
    <property type="entry name" value="Transptr-assoc_dom"/>
</dbReference>
<dbReference type="InterPro" id="IPR051676">
    <property type="entry name" value="UPF0053_domain"/>
</dbReference>
<feature type="domain" description="CBS" evidence="11">
    <location>
        <begin position="278"/>
        <end position="338"/>
    </location>
</feature>
<dbReference type="CDD" id="cd04590">
    <property type="entry name" value="CBS_pair_CorC_HlyC_assoc"/>
    <property type="match status" value="1"/>
</dbReference>
<evidence type="ECO:0000313" key="14">
    <source>
        <dbReference type="Proteomes" id="UP000604341"/>
    </source>
</evidence>
<dbReference type="Pfam" id="PF00571">
    <property type="entry name" value="CBS"/>
    <property type="match status" value="2"/>
</dbReference>
<dbReference type="SUPFAM" id="SSF54631">
    <property type="entry name" value="CBS-domain pair"/>
    <property type="match status" value="1"/>
</dbReference>
<evidence type="ECO:0000313" key="13">
    <source>
        <dbReference type="EMBL" id="GGL17856.1"/>
    </source>
</evidence>
<comment type="caution">
    <text evidence="13">The sequence shown here is derived from an EMBL/GenBank/DDBJ whole genome shotgun (WGS) entry which is preliminary data.</text>
</comment>
<feature type="transmembrane region" description="Helical" evidence="10">
    <location>
        <begin position="62"/>
        <end position="80"/>
    </location>
</feature>
<keyword evidence="7 9" id="KW-0472">Membrane</keyword>
<dbReference type="RefSeq" id="WP_189070835.1">
    <property type="nucleotide sequence ID" value="NZ_BMPE01000026.1"/>
</dbReference>
<protein>
    <submittedName>
        <fullName evidence="13">Hemolysin</fullName>
    </submittedName>
</protein>
<keyword evidence="6 8" id="KW-0129">CBS domain</keyword>
<dbReference type="PANTHER" id="PTHR43099">
    <property type="entry name" value="UPF0053 PROTEIN YRKA"/>
    <property type="match status" value="1"/>
</dbReference>
<evidence type="ECO:0000256" key="6">
    <source>
        <dbReference type="ARBA" id="ARBA00023122"/>
    </source>
</evidence>
<evidence type="ECO:0000256" key="4">
    <source>
        <dbReference type="ARBA" id="ARBA00022737"/>
    </source>
</evidence>
<feature type="domain" description="CNNM transmembrane" evidence="12">
    <location>
        <begin position="1"/>
        <end position="199"/>
    </location>
</feature>
<dbReference type="InterPro" id="IPR044751">
    <property type="entry name" value="Ion_transp-like_CBS"/>
</dbReference>
<dbReference type="InterPro" id="IPR036318">
    <property type="entry name" value="FAD-bd_PCMH-like_sf"/>
</dbReference>
<keyword evidence="2" id="KW-1003">Cell membrane</keyword>
<dbReference type="SUPFAM" id="SSF56176">
    <property type="entry name" value="FAD-binding/transporter-associated domain-like"/>
    <property type="match status" value="1"/>
</dbReference>
<keyword evidence="3 9" id="KW-0812">Transmembrane</keyword>
<dbReference type="SMART" id="SM01091">
    <property type="entry name" value="CorC_HlyC"/>
    <property type="match status" value="1"/>
</dbReference>
<keyword evidence="4" id="KW-0677">Repeat</keyword>
<evidence type="ECO:0000256" key="5">
    <source>
        <dbReference type="ARBA" id="ARBA00022989"/>
    </source>
</evidence>
<feature type="domain" description="CBS" evidence="11">
    <location>
        <begin position="218"/>
        <end position="277"/>
    </location>
</feature>
<dbReference type="SMART" id="SM00116">
    <property type="entry name" value="CBS"/>
    <property type="match status" value="2"/>
</dbReference>
<evidence type="ECO:0000256" key="10">
    <source>
        <dbReference type="SAM" id="Phobius"/>
    </source>
</evidence>
<dbReference type="InterPro" id="IPR016169">
    <property type="entry name" value="FAD-bd_PCMH_sub2"/>
</dbReference>
<dbReference type="PANTHER" id="PTHR43099:SF4">
    <property type="entry name" value="INTEGRAL MEMBRANE PROTEIN"/>
    <property type="match status" value="1"/>
</dbReference>
<dbReference type="InterPro" id="IPR046342">
    <property type="entry name" value="CBS_dom_sf"/>
</dbReference>
<dbReference type="PROSITE" id="PS51371">
    <property type="entry name" value="CBS"/>
    <property type="match status" value="2"/>
</dbReference>
<evidence type="ECO:0000256" key="8">
    <source>
        <dbReference type="PROSITE-ProRule" id="PRU00703"/>
    </source>
</evidence>
<dbReference type="EMBL" id="BMPE01000026">
    <property type="protein sequence ID" value="GGL17856.1"/>
    <property type="molecule type" value="Genomic_DNA"/>
</dbReference>
<evidence type="ECO:0000256" key="2">
    <source>
        <dbReference type="ARBA" id="ARBA00022475"/>
    </source>
</evidence>
<organism evidence="13 14">
    <name type="scientific">Deinococcus radiotolerans</name>
    <dbReference type="NCBI Taxonomy" id="1309407"/>
    <lineage>
        <taxon>Bacteria</taxon>
        <taxon>Thermotogati</taxon>
        <taxon>Deinococcota</taxon>
        <taxon>Deinococci</taxon>
        <taxon>Deinococcales</taxon>
        <taxon>Deinococcaceae</taxon>
        <taxon>Deinococcus</taxon>
    </lineage>
</organism>
<keyword evidence="14" id="KW-1185">Reference proteome</keyword>
<evidence type="ECO:0000256" key="1">
    <source>
        <dbReference type="ARBA" id="ARBA00004651"/>
    </source>
</evidence>
<dbReference type="Proteomes" id="UP000604341">
    <property type="component" value="Unassembled WGS sequence"/>
</dbReference>
<dbReference type="PROSITE" id="PS51846">
    <property type="entry name" value="CNNM"/>
    <property type="match status" value="1"/>
</dbReference>
<sequence length="429" mass="46476">MNTLLVIMVVLIMVAVNALYVAAEFATVGSRRSRVQEAAETGNASAVALLSILKDPRRLDHYVAACQIGITLSSLVAGAFGQAQLTPLLEPLFGAAGQAVAVLIVLVVITALQVVLGELLPKTVALRYPERLALATLRPMQVSQWLFTPLIRLFNGTAFALMRAWKLNVDHSHAHVHSPEELEGLYRESAAGGLIDAAERDMLAGVLNVNDRVVREIMTTRTQLVTVPAELTVQAALPRLAASPYSRFPVVNAQEDVIGVVHLRTVFLTAERTPEALVTSVMLTPLIVSELVSVPDLWRKLRDAGRHSAVVVNEYGGVAGMVTLEDALEEIFGELQDEFDQEDDPIAVHQGHVTVRGDVLVEALNDQFGLNLPTHEVDTVSGLVWQALGRLPLVGDEVVVEPAGVILRVDHMERRAVRRVSFTLPGGRA</sequence>
<dbReference type="Pfam" id="PF01595">
    <property type="entry name" value="CNNM"/>
    <property type="match status" value="1"/>
</dbReference>
<comment type="subcellular location">
    <subcellularLocation>
        <location evidence="1">Cell membrane</location>
        <topology evidence="1">Multi-pass membrane protein</topology>
    </subcellularLocation>
</comment>
<dbReference type="Pfam" id="PF03471">
    <property type="entry name" value="CorC_HlyC"/>
    <property type="match status" value="1"/>
</dbReference>
<evidence type="ECO:0000256" key="9">
    <source>
        <dbReference type="PROSITE-ProRule" id="PRU01193"/>
    </source>
</evidence>
<evidence type="ECO:0000256" key="3">
    <source>
        <dbReference type="ARBA" id="ARBA00022692"/>
    </source>
</evidence>